<evidence type="ECO:0000313" key="1">
    <source>
        <dbReference type="EMBL" id="GFO09308.1"/>
    </source>
</evidence>
<gene>
    <name evidence="1" type="ORF">PoB_003581300</name>
</gene>
<keyword evidence="2" id="KW-1185">Reference proteome</keyword>
<dbReference type="Proteomes" id="UP000735302">
    <property type="component" value="Unassembled WGS sequence"/>
</dbReference>
<evidence type="ECO:0000313" key="2">
    <source>
        <dbReference type="Proteomes" id="UP000735302"/>
    </source>
</evidence>
<organism evidence="1 2">
    <name type="scientific">Plakobranchus ocellatus</name>
    <dbReference type="NCBI Taxonomy" id="259542"/>
    <lineage>
        <taxon>Eukaryota</taxon>
        <taxon>Metazoa</taxon>
        <taxon>Spiralia</taxon>
        <taxon>Lophotrochozoa</taxon>
        <taxon>Mollusca</taxon>
        <taxon>Gastropoda</taxon>
        <taxon>Heterobranchia</taxon>
        <taxon>Euthyneura</taxon>
        <taxon>Panpulmonata</taxon>
        <taxon>Sacoglossa</taxon>
        <taxon>Placobranchoidea</taxon>
        <taxon>Plakobranchidae</taxon>
        <taxon>Plakobranchus</taxon>
    </lineage>
</organism>
<accession>A0AAV4APL7</accession>
<sequence length="99" mass="10759">MVQTSHSDTITPGDPALIYTLTAAVQANQSLDDRKIRTSHGRRNPCSFSVIDLHICDGSKIGTGICYKAMRSGLKNVYDIIPAPALRDQNINSNISLDT</sequence>
<dbReference type="EMBL" id="BLXT01004061">
    <property type="protein sequence ID" value="GFO09308.1"/>
    <property type="molecule type" value="Genomic_DNA"/>
</dbReference>
<protein>
    <submittedName>
        <fullName evidence="1">Uncharacterized protein</fullName>
    </submittedName>
</protein>
<comment type="caution">
    <text evidence="1">The sequence shown here is derived from an EMBL/GenBank/DDBJ whole genome shotgun (WGS) entry which is preliminary data.</text>
</comment>
<dbReference type="AlphaFoldDB" id="A0AAV4APL7"/>
<reference evidence="1 2" key="1">
    <citation type="journal article" date="2021" name="Elife">
        <title>Chloroplast acquisition without the gene transfer in kleptoplastic sea slugs, Plakobranchus ocellatus.</title>
        <authorList>
            <person name="Maeda T."/>
            <person name="Takahashi S."/>
            <person name="Yoshida T."/>
            <person name="Shimamura S."/>
            <person name="Takaki Y."/>
            <person name="Nagai Y."/>
            <person name="Toyoda A."/>
            <person name="Suzuki Y."/>
            <person name="Arimoto A."/>
            <person name="Ishii H."/>
            <person name="Satoh N."/>
            <person name="Nishiyama T."/>
            <person name="Hasebe M."/>
            <person name="Maruyama T."/>
            <person name="Minagawa J."/>
            <person name="Obokata J."/>
            <person name="Shigenobu S."/>
        </authorList>
    </citation>
    <scope>NUCLEOTIDE SEQUENCE [LARGE SCALE GENOMIC DNA]</scope>
</reference>
<proteinExistence type="predicted"/>
<name>A0AAV4APL7_9GAST</name>